<keyword evidence="6" id="KW-0648">Protein biosynthesis</keyword>
<name>A0A094Q4P5_9ZZZZ</name>
<evidence type="ECO:0000256" key="1">
    <source>
        <dbReference type="ARBA" id="ARBA00013169"/>
    </source>
</evidence>
<dbReference type="Gene3D" id="1.10.730.10">
    <property type="entry name" value="Isoleucyl-tRNA Synthetase, Domain 1"/>
    <property type="match status" value="1"/>
</dbReference>
<proteinExistence type="inferred from homology"/>
<dbReference type="GO" id="GO:0005829">
    <property type="term" value="C:cytosol"/>
    <property type="evidence" value="ECO:0007669"/>
    <property type="project" value="TreeGrafter"/>
</dbReference>
<feature type="domain" description="Aminoacyl-tRNA synthetase class Ia" evidence="10">
    <location>
        <begin position="136"/>
        <end position="629"/>
    </location>
</feature>
<evidence type="ECO:0000256" key="8">
    <source>
        <dbReference type="ARBA" id="ARBA00029936"/>
    </source>
</evidence>
<dbReference type="HAMAP" id="MF_02005">
    <property type="entry name" value="Val_tRNA_synth_type2"/>
    <property type="match status" value="1"/>
</dbReference>
<dbReference type="EMBL" id="JNSL01000070">
    <property type="protein sequence ID" value="KGA17024.1"/>
    <property type="molecule type" value="Genomic_DNA"/>
</dbReference>
<protein>
    <recommendedName>
        <fullName evidence="1">valine--tRNA ligase</fullName>
        <ecNumber evidence="1">6.1.1.9</ecNumber>
    </recommendedName>
    <alternativeName>
        <fullName evidence="8">Valyl-tRNA synthetase</fullName>
    </alternativeName>
</protein>
<dbReference type="PANTHER" id="PTHR11946">
    <property type="entry name" value="VALYL-TRNA SYNTHETASES"/>
    <property type="match status" value="1"/>
</dbReference>
<evidence type="ECO:0000256" key="2">
    <source>
        <dbReference type="ARBA" id="ARBA00022490"/>
    </source>
</evidence>
<dbReference type="GO" id="GO:0005524">
    <property type="term" value="F:ATP binding"/>
    <property type="evidence" value="ECO:0007669"/>
    <property type="project" value="UniProtKB-KW"/>
</dbReference>
<dbReference type="InterPro" id="IPR002300">
    <property type="entry name" value="aa-tRNA-synth_Ia"/>
</dbReference>
<keyword evidence="3" id="KW-0436">Ligase</keyword>
<dbReference type="Pfam" id="PF00133">
    <property type="entry name" value="tRNA-synt_1"/>
    <property type="match status" value="2"/>
</dbReference>
<dbReference type="PANTHER" id="PTHR11946:SF93">
    <property type="entry name" value="VALINE--TRNA LIGASE, CHLOROPLASTIC_MITOCHONDRIAL 2"/>
    <property type="match status" value="1"/>
</dbReference>
<feature type="domain" description="Aminoacyl-tRNA synthetase class Ia" evidence="10">
    <location>
        <begin position="26"/>
        <end position="109"/>
    </location>
</feature>
<dbReference type="SUPFAM" id="SSF50677">
    <property type="entry name" value="ValRS/IleRS/LeuRS editing domain"/>
    <property type="match status" value="1"/>
</dbReference>
<dbReference type="InterPro" id="IPR033705">
    <property type="entry name" value="Anticodon_Ia_Val"/>
</dbReference>
<evidence type="ECO:0000256" key="4">
    <source>
        <dbReference type="ARBA" id="ARBA00022741"/>
    </source>
</evidence>
<gene>
    <name evidence="12" type="ORF">GM51_11305</name>
</gene>
<comment type="caution">
    <text evidence="12">The sequence shown here is derived from an EMBL/GenBank/DDBJ whole genome shotgun (WGS) entry which is preliminary data.</text>
</comment>
<evidence type="ECO:0000256" key="3">
    <source>
        <dbReference type="ARBA" id="ARBA00022598"/>
    </source>
</evidence>
<dbReference type="InterPro" id="IPR009008">
    <property type="entry name" value="Val/Leu/Ile-tRNA-synth_edit"/>
</dbReference>
<dbReference type="SUPFAM" id="SSF52374">
    <property type="entry name" value="Nucleotidylyl transferase"/>
    <property type="match status" value="1"/>
</dbReference>
<evidence type="ECO:0000256" key="6">
    <source>
        <dbReference type="ARBA" id="ARBA00022917"/>
    </source>
</evidence>
<accession>A0A094Q4P5</accession>
<dbReference type="Gene3D" id="3.40.50.620">
    <property type="entry name" value="HUPs"/>
    <property type="match status" value="2"/>
</dbReference>
<dbReference type="SUPFAM" id="SSF47323">
    <property type="entry name" value="Anticodon-binding domain of a subclass of class I aminoacyl-tRNA synthetases"/>
    <property type="match status" value="1"/>
</dbReference>
<sequence length="862" mass="96169">MAVTESAFDPTQIPEKPTLDGIEAEWAQRWQDDGVYAFNRSASRDQVYSIDTPPPTVSGSLHMGHVFSYTHTDTIARYQRMTGKSVFYPMGWDDNGLPTERRVQNFFGVRCDPNVAYQPGFTPPFRGDPPKDHQPISISRPNFIELCEELTHEDEKVFEDLFRRLGLSVDWDYLYTTIEDRSRRASQRAFLRNLARGEAYTQEAPTLWDVDFKTAVAQAELEDRERPGAYHNVAFARSDGQGDVVIDTTRPVLLAACVALVAHPDDDRYKALFGKTVRTPLYGVEVPVLAHPLAQIDKGTGIAMICTFGDLTDVIWWRELNLPTRAIIGRDGRIITTPPNGLESASGLAAYEQIAGLFINQAQTKVVEMLRESGAMLGEPRAIMHPVKFFEKGDRPLEIVTSRQWYIRNGGRDTDLRGALLNRGENLVWHPDHMRHRYSNWVEGLNGDWLISRQRYFGVPVPVWYRVDAEGETVHDSPIVPTEDMLPIDPSTDVPVGYTADQRNQPNGFIGDPDVMDTWATSSLSPQIAGKWEDDADLFGRMFPMDLRPQGHDIIRTWLFSTVVRSNFEHDSLPWKNVALSGWILDPDRKKMSKSKGNVVTPIDLFEKFGSDAVRYWAASARPGIDTAFSEDQMKVGKKLATKLLNATKFVLTFPQPDVAAKPTNPVDLAMLARVGETIREATVAFDQYDYARALERTEAMFWWFCDDYVELVKGRVYNSQGPDAAGSAISALRLALSALQRLLAPFMPFTTETVWRWWQSGSVHAATWPTIAELGTLGDSSILDPIGEILSQVRRAKTDAKTSQKTAVTEATVSASDSVLAAFELGRGDLSDAGSVRSWVTAPSASETTVSAVLAPPEPAS</sequence>
<keyword evidence="7 12" id="KW-0030">Aminoacyl-tRNA synthetase</keyword>
<dbReference type="InterPro" id="IPR002303">
    <property type="entry name" value="Valyl-tRNA_ligase"/>
</dbReference>
<dbReference type="InterPro" id="IPR014729">
    <property type="entry name" value="Rossmann-like_a/b/a_fold"/>
</dbReference>
<evidence type="ECO:0000313" key="12">
    <source>
        <dbReference type="EMBL" id="KGA17024.1"/>
    </source>
</evidence>
<dbReference type="InterPro" id="IPR013155">
    <property type="entry name" value="M/V/L/I-tRNA-synth_anticd-bd"/>
</dbReference>
<reference evidence="12" key="1">
    <citation type="submission" date="2014-06" db="EMBL/GenBank/DDBJ databases">
        <title>Key roles for freshwater Actinobacteria revealed by deep metagenomic sequencing.</title>
        <authorList>
            <person name="Ghai R."/>
            <person name="Mizuno C.M."/>
            <person name="Picazo A."/>
            <person name="Camacho A."/>
            <person name="Rodriguez-Valera F."/>
        </authorList>
    </citation>
    <scope>NUCLEOTIDE SEQUENCE</scope>
</reference>
<keyword evidence="2" id="KW-0963">Cytoplasm</keyword>
<dbReference type="GO" id="GO:0002161">
    <property type="term" value="F:aminoacyl-tRNA deacylase activity"/>
    <property type="evidence" value="ECO:0007669"/>
    <property type="project" value="InterPro"/>
</dbReference>
<evidence type="ECO:0000259" key="10">
    <source>
        <dbReference type="Pfam" id="PF00133"/>
    </source>
</evidence>
<dbReference type="GO" id="GO:0006438">
    <property type="term" value="P:valyl-tRNA aminoacylation"/>
    <property type="evidence" value="ECO:0007669"/>
    <property type="project" value="InterPro"/>
</dbReference>
<dbReference type="InterPro" id="IPR001412">
    <property type="entry name" value="aa-tRNA-synth_I_CS"/>
</dbReference>
<dbReference type="NCBIfam" id="NF009687">
    <property type="entry name" value="PRK13208.1"/>
    <property type="match status" value="1"/>
</dbReference>
<dbReference type="InterPro" id="IPR009080">
    <property type="entry name" value="tRNAsynth_Ia_anticodon-bd"/>
</dbReference>
<evidence type="ECO:0000256" key="5">
    <source>
        <dbReference type="ARBA" id="ARBA00022840"/>
    </source>
</evidence>
<dbReference type="InterPro" id="IPR022874">
    <property type="entry name" value="Valine-tRNA_ligase_type_2"/>
</dbReference>
<feature type="domain" description="Methionyl/Valyl/Leucyl/Isoleucyl-tRNA synthetase anticodon-binding" evidence="11">
    <location>
        <begin position="669"/>
        <end position="808"/>
    </location>
</feature>
<comment type="catalytic activity">
    <reaction evidence="9">
        <text>tRNA(Val) + L-valine + ATP = L-valyl-tRNA(Val) + AMP + diphosphate</text>
        <dbReference type="Rhea" id="RHEA:10704"/>
        <dbReference type="Rhea" id="RHEA-COMP:9672"/>
        <dbReference type="Rhea" id="RHEA-COMP:9708"/>
        <dbReference type="ChEBI" id="CHEBI:30616"/>
        <dbReference type="ChEBI" id="CHEBI:33019"/>
        <dbReference type="ChEBI" id="CHEBI:57762"/>
        <dbReference type="ChEBI" id="CHEBI:78442"/>
        <dbReference type="ChEBI" id="CHEBI:78537"/>
        <dbReference type="ChEBI" id="CHEBI:456215"/>
        <dbReference type="EC" id="6.1.1.9"/>
    </reaction>
</comment>
<dbReference type="PRINTS" id="PR00986">
    <property type="entry name" value="TRNASYNTHVAL"/>
</dbReference>
<dbReference type="GO" id="GO:0004832">
    <property type="term" value="F:valine-tRNA ligase activity"/>
    <property type="evidence" value="ECO:0007669"/>
    <property type="project" value="UniProtKB-EC"/>
</dbReference>
<dbReference type="Pfam" id="PF08264">
    <property type="entry name" value="Anticodon_1"/>
    <property type="match status" value="1"/>
</dbReference>
<dbReference type="CDD" id="cd07962">
    <property type="entry name" value="Anticodon_Ia_Val"/>
    <property type="match status" value="1"/>
</dbReference>
<dbReference type="EC" id="6.1.1.9" evidence="1"/>
<keyword evidence="5" id="KW-0067">ATP-binding</keyword>
<evidence type="ECO:0000256" key="9">
    <source>
        <dbReference type="ARBA" id="ARBA00047552"/>
    </source>
</evidence>
<organism evidence="12">
    <name type="scientific">freshwater metagenome</name>
    <dbReference type="NCBI Taxonomy" id="449393"/>
    <lineage>
        <taxon>unclassified sequences</taxon>
        <taxon>metagenomes</taxon>
        <taxon>ecological metagenomes</taxon>
    </lineage>
</organism>
<dbReference type="AlphaFoldDB" id="A0A094Q4P5"/>
<dbReference type="NCBIfam" id="NF000540">
    <property type="entry name" value="alt_ValS"/>
    <property type="match status" value="1"/>
</dbReference>
<dbReference type="PROSITE" id="PS00178">
    <property type="entry name" value="AA_TRNA_LIGASE_I"/>
    <property type="match status" value="1"/>
</dbReference>
<evidence type="ECO:0000256" key="7">
    <source>
        <dbReference type="ARBA" id="ARBA00023146"/>
    </source>
</evidence>
<dbReference type="InterPro" id="IPR048044">
    <property type="entry name" value="Valyl-tRNA_ligase_actino"/>
</dbReference>
<keyword evidence="4" id="KW-0547">Nucleotide-binding</keyword>
<evidence type="ECO:0000259" key="11">
    <source>
        <dbReference type="Pfam" id="PF08264"/>
    </source>
</evidence>